<organism evidence="1 2">
    <name type="scientific">Martelella endophytica</name>
    <dbReference type="NCBI Taxonomy" id="1486262"/>
    <lineage>
        <taxon>Bacteria</taxon>
        <taxon>Pseudomonadati</taxon>
        <taxon>Pseudomonadota</taxon>
        <taxon>Alphaproteobacteria</taxon>
        <taxon>Hyphomicrobiales</taxon>
        <taxon>Aurantimonadaceae</taxon>
        <taxon>Martelella</taxon>
    </lineage>
</organism>
<dbReference type="PATRIC" id="fig|1486262.3.peg.2858"/>
<dbReference type="EMBL" id="CP010803">
    <property type="protein sequence ID" value="AJY46514.1"/>
    <property type="molecule type" value="Genomic_DNA"/>
</dbReference>
<accession>A0A0D5LQM4</accession>
<dbReference type="KEGG" id="mey:TM49_13835"/>
<keyword evidence="2" id="KW-1185">Reference proteome</keyword>
<sequence length="81" mass="8766">MTGTDLSPRISCHLVSVAGFSFCRCGWSDHPMIEAPCADAQEEAEDAAIRRMIESGTDWRPREHFLADGSGLTVDRKAGAA</sequence>
<dbReference type="RefSeq" id="WP_045682094.1">
    <property type="nucleotide sequence ID" value="NZ_CP010803.1"/>
</dbReference>
<name>A0A0D5LQM4_MAREN</name>
<gene>
    <name evidence="1" type="ORF">TM49_13835</name>
</gene>
<dbReference type="HOGENOM" id="CLU_2569771_0_0_5"/>
<dbReference type="Proteomes" id="UP000032611">
    <property type="component" value="Chromosome"/>
</dbReference>
<proteinExistence type="predicted"/>
<evidence type="ECO:0000313" key="1">
    <source>
        <dbReference type="EMBL" id="AJY46514.1"/>
    </source>
</evidence>
<dbReference type="STRING" id="1486262.TM49_13835"/>
<evidence type="ECO:0000313" key="2">
    <source>
        <dbReference type="Proteomes" id="UP000032611"/>
    </source>
</evidence>
<dbReference type="AlphaFoldDB" id="A0A0D5LQM4"/>
<protein>
    <submittedName>
        <fullName evidence="1">Uncharacterized protein</fullName>
    </submittedName>
</protein>
<reference evidence="1 2" key="1">
    <citation type="journal article" date="2015" name="Genome Announc.">
        <title>Complete genome sequence of Martelella endophytica YC6887, which has antifungal activity associated with a halophyte.</title>
        <authorList>
            <person name="Khan A."/>
            <person name="Khan H."/>
            <person name="Chung E.J."/>
            <person name="Hossain M.T."/>
            <person name="Chung Y.R."/>
        </authorList>
    </citation>
    <scope>NUCLEOTIDE SEQUENCE [LARGE SCALE GENOMIC DNA]</scope>
    <source>
        <strain evidence="1">YC6887</strain>
    </source>
</reference>